<feature type="chain" id="PRO_5003255106" evidence="1">
    <location>
        <begin position="22"/>
        <end position="60"/>
    </location>
</feature>
<geneLocation type="plasmid" evidence="2 3">
    <name>pACMV2</name>
</geneLocation>
<dbReference type="EMBL" id="AP012037">
    <property type="protein sequence ID" value="BAJ83140.1"/>
    <property type="molecule type" value="Genomic_DNA"/>
</dbReference>
<evidence type="ECO:0000313" key="3">
    <source>
        <dbReference type="Proteomes" id="UP000007100"/>
    </source>
</evidence>
<keyword evidence="3" id="KW-1185">Reference proteome</keyword>
<sequence length="60" mass="6225">MKGSRMLSRLIILMCAAGLLAGCAASDPLAKAHGPMFALNPGHWSPSSAQLAQPPQVPRT</sequence>
<dbReference type="HOGENOM" id="CLU_2930581_0_0_5"/>
<reference evidence="2 3" key="1">
    <citation type="submission" date="2010-12" db="EMBL/GenBank/DDBJ databases">
        <title>Whole genome sequence of Acidiphilium multivorum AIU301.</title>
        <authorList>
            <person name="Narita-Yamada S."/>
            <person name="Nakamura S."/>
            <person name="Ito N."/>
            <person name="Takarada H."/>
            <person name="Katano Y."/>
            <person name="Nakazawa H."/>
            <person name="Hosoyama A."/>
            <person name="Yamada R."/>
            <person name="Fujita N."/>
        </authorList>
    </citation>
    <scope>NUCLEOTIDE SEQUENCE [LARGE SCALE GENOMIC DNA]</scope>
    <source>
        <strain evidence="3">DSM 11245 / JCM 8867 / AIU301</strain>
        <plasmid evidence="2 3">pACMV2</plasmid>
    </source>
</reference>
<protein>
    <submittedName>
        <fullName evidence="2">Uncharacterized protein</fullName>
    </submittedName>
</protein>
<evidence type="ECO:0000313" key="2">
    <source>
        <dbReference type="EMBL" id="BAJ83140.1"/>
    </source>
</evidence>
<dbReference type="AlphaFoldDB" id="F0J7S3"/>
<feature type="signal peptide" evidence="1">
    <location>
        <begin position="1"/>
        <end position="21"/>
    </location>
</feature>
<dbReference type="PROSITE" id="PS51257">
    <property type="entry name" value="PROKAR_LIPOPROTEIN"/>
    <property type="match status" value="1"/>
</dbReference>
<dbReference type="Proteomes" id="UP000007100">
    <property type="component" value="Plasmid pACMV2"/>
</dbReference>
<dbReference type="KEGG" id="amv:ACMV_P2_00600"/>
<keyword evidence="1" id="KW-0732">Signal</keyword>
<keyword evidence="2" id="KW-0614">Plasmid</keyword>
<evidence type="ECO:0000256" key="1">
    <source>
        <dbReference type="SAM" id="SignalP"/>
    </source>
</evidence>
<name>F0J7S3_ACIMA</name>
<proteinExistence type="predicted"/>
<accession>F0J7S3</accession>
<gene>
    <name evidence="2" type="ordered locus">ACMV_P2_00600</name>
</gene>
<organism evidence="2 3">
    <name type="scientific">Acidiphilium multivorum (strain DSM 11245 / JCM 8867 / NBRC 100883 / AIU 301)</name>
    <dbReference type="NCBI Taxonomy" id="926570"/>
    <lineage>
        <taxon>Bacteria</taxon>
        <taxon>Pseudomonadati</taxon>
        <taxon>Pseudomonadota</taxon>
        <taxon>Alphaproteobacteria</taxon>
        <taxon>Acetobacterales</taxon>
        <taxon>Acidocellaceae</taxon>
        <taxon>Acidiphilium</taxon>
    </lineage>
</organism>